<gene>
    <name evidence="1" type="ORF">ASESINO_36</name>
</gene>
<proteinExistence type="predicted"/>
<dbReference type="Proteomes" id="UP000202181">
    <property type="component" value="Segment"/>
</dbReference>
<organism evidence="1 2">
    <name type="scientific">Erwinia phage vB_EamM_Asesino</name>
    <dbReference type="NCBI Taxonomy" id="1883370"/>
    <lineage>
        <taxon>Viruses</taxon>
        <taxon>Duplodnaviria</taxon>
        <taxon>Heunggongvirae</taxon>
        <taxon>Uroviricota</taxon>
        <taxon>Caudoviricetes</taxon>
        <taxon>Chimalliviridae</taxon>
        <taxon>Erskinevirus</taxon>
        <taxon>Erskinevirus asesino</taxon>
    </lineage>
</organism>
<sequence>MYRNPAIASAMINEIRKDLEDRNCTEITLHRGGEFIHITAIDPKKKRQISVYGQPYLAQENK</sequence>
<dbReference type="KEGG" id="vg:29056986"/>
<dbReference type="GeneID" id="29056986"/>
<reference evidence="1" key="1">
    <citation type="submission" date="2016-06" db="EMBL/GenBank/DDBJ databases">
        <authorList>
            <person name="Berg J.A."/>
            <person name="Hyde J.R."/>
            <person name="Breakwell D.P."/>
            <person name="Hope S."/>
            <person name="Grose J.H."/>
        </authorList>
    </citation>
    <scope>NUCLEOTIDE SEQUENCE [LARGE SCALE GENOMIC DNA]</scope>
</reference>
<dbReference type="EMBL" id="KX397364">
    <property type="protein sequence ID" value="ANZ48049.1"/>
    <property type="molecule type" value="Genomic_DNA"/>
</dbReference>
<protein>
    <submittedName>
        <fullName evidence="1">Uncharacterized protein</fullName>
    </submittedName>
</protein>
<accession>A0A1B2I9U6</accession>
<dbReference type="RefSeq" id="YP_009290654.1">
    <property type="nucleotide sequence ID" value="NC_031107.2"/>
</dbReference>
<evidence type="ECO:0000313" key="2">
    <source>
        <dbReference type="Proteomes" id="UP000202181"/>
    </source>
</evidence>
<keyword evidence="2" id="KW-1185">Reference proteome</keyword>
<dbReference type="OrthoDB" id="28700at10239"/>
<evidence type="ECO:0000313" key="1">
    <source>
        <dbReference type="EMBL" id="ANZ48049.1"/>
    </source>
</evidence>
<name>A0A1B2I9U6_9CAUD</name>